<gene>
    <name evidence="2" type="ORF">GCM10023330_07680</name>
</gene>
<organism evidence="2 3">
    <name type="scientific">Litoribaculum gwangyangense</name>
    <dbReference type="NCBI Taxonomy" id="1130722"/>
    <lineage>
        <taxon>Bacteria</taxon>
        <taxon>Pseudomonadati</taxon>
        <taxon>Bacteroidota</taxon>
        <taxon>Flavobacteriia</taxon>
        <taxon>Flavobacteriales</taxon>
        <taxon>Flavobacteriaceae</taxon>
        <taxon>Litoribaculum</taxon>
    </lineage>
</organism>
<protein>
    <recommendedName>
        <fullName evidence="1">DUF306 domain-containing protein</fullName>
    </recommendedName>
</protein>
<dbReference type="InterPro" id="IPR038670">
    <property type="entry name" value="HslJ-like_sf"/>
</dbReference>
<evidence type="ECO:0000259" key="1">
    <source>
        <dbReference type="Pfam" id="PF03724"/>
    </source>
</evidence>
<dbReference type="PANTHER" id="PTHR35535">
    <property type="entry name" value="HEAT SHOCK PROTEIN HSLJ"/>
    <property type="match status" value="1"/>
</dbReference>
<dbReference type="EMBL" id="BAABJW010000001">
    <property type="protein sequence ID" value="GAA4803912.1"/>
    <property type="molecule type" value="Genomic_DNA"/>
</dbReference>
<dbReference type="Pfam" id="PF03724">
    <property type="entry name" value="META"/>
    <property type="match status" value="1"/>
</dbReference>
<comment type="caution">
    <text evidence="2">The sequence shown here is derived from an EMBL/GenBank/DDBJ whole genome shotgun (WGS) entry which is preliminary data.</text>
</comment>
<dbReference type="PANTHER" id="PTHR35535:SF1">
    <property type="entry name" value="HEAT SHOCK PROTEIN HSLJ"/>
    <property type="match status" value="1"/>
</dbReference>
<feature type="domain" description="DUF306" evidence="1">
    <location>
        <begin position="39"/>
        <end position="137"/>
    </location>
</feature>
<name>A0ABP9C332_9FLAO</name>
<reference evidence="3" key="1">
    <citation type="journal article" date="2019" name="Int. J. Syst. Evol. Microbiol.">
        <title>The Global Catalogue of Microorganisms (GCM) 10K type strain sequencing project: providing services to taxonomists for standard genome sequencing and annotation.</title>
        <authorList>
            <consortium name="The Broad Institute Genomics Platform"/>
            <consortium name="The Broad Institute Genome Sequencing Center for Infectious Disease"/>
            <person name="Wu L."/>
            <person name="Ma J."/>
        </authorList>
    </citation>
    <scope>NUCLEOTIDE SEQUENCE [LARGE SCALE GENOMIC DNA]</scope>
    <source>
        <strain evidence="3">JCM 18325</strain>
    </source>
</reference>
<keyword evidence="3" id="KW-1185">Reference proteome</keyword>
<dbReference type="Proteomes" id="UP001501433">
    <property type="component" value="Unassembled WGS sequence"/>
</dbReference>
<sequence>MKFIVTVFSAILLRCCWGPSDFQLMLQEDSDITLKELDGKYKINTLSDMDISSLDLSIVFNESTKKVSGFSGCNRFFGSYTSEKNALKFNSLGTTKMLCNEDSNKVEQKFLKALEKANLILFDKNGFSLLKDKKRLLSVTKENLQEQIKIEYTASSRGVYNQIIVNKETVSSLQKRGGEPNRKPSEEKNWKTITEMLKSIDVENISTLNAPSKAFQYDGAAIAHLKITKNGKTYESPPFDHGNPPKEISELVKEILSISENIE</sequence>
<dbReference type="Gene3D" id="2.40.128.270">
    <property type="match status" value="1"/>
</dbReference>
<dbReference type="InterPro" id="IPR053147">
    <property type="entry name" value="Hsp_HslJ-like"/>
</dbReference>
<proteinExistence type="predicted"/>
<accession>A0ABP9C332</accession>
<dbReference type="RefSeq" id="WP_345275610.1">
    <property type="nucleotide sequence ID" value="NZ_BAABJW010000001.1"/>
</dbReference>
<evidence type="ECO:0000313" key="3">
    <source>
        <dbReference type="Proteomes" id="UP001501433"/>
    </source>
</evidence>
<evidence type="ECO:0000313" key="2">
    <source>
        <dbReference type="EMBL" id="GAA4803912.1"/>
    </source>
</evidence>
<dbReference type="InterPro" id="IPR005184">
    <property type="entry name" value="DUF306_Meta_HslJ"/>
</dbReference>